<evidence type="ECO:0000313" key="2">
    <source>
        <dbReference type="Proteomes" id="UP000887577"/>
    </source>
</evidence>
<proteinExistence type="predicted"/>
<feature type="region of interest" description="Disordered" evidence="1">
    <location>
        <begin position="1"/>
        <end position="200"/>
    </location>
</feature>
<feature type="compositionally biased region" description="Polar residues" evidence="1">
    <location>
        <begin position="161"/>
        <end position="175"/>
    </location>
</feature>
<keyword evidence="2" id="KW-1185">Reference proteome</keyword>
<evidence type="ECO:0000313" key="3">
    <source>
        <dbReference type="WBParaSite" id="PSU_v2.g13135.t1"/>
    </source>
</evidence>
<feature type="compositionally biased region" description="Low complexity" evidence="1">
    <location>
        <begin position="60"/>
        <end position="102"/>
    </location>
</feature>
<feature type="compositionally biased region" description="Low complexity" evidence="1">
    <location>
        <begin position="112"/>
        <end position="122"/>
    </location>
</feature>
<dbReference type="AlphaFoldDB" id="A0A914Y2X8"/>
<feature type="compositionally biased region" description="Basic and acidic residues" evidence="1">
    <location>
        <begin position="9"/>
        <end position="18"/>
    </location>
</feature>
<name>A0A914Y2X8_9BILA</name>
<dbReference type="Proteomes" id="UP000887577">
    <property type="component" value="Unplaced"/>
</dbReference>
<organism evidence="2 3">
    <name type="scientific">Panagrolaimus superbus</name>
    <dbReference type="NCBI Taxonomy" id="310955"/>
    <lineage>
        <taxon>Eukaryota</taxon>
        <taxon>Metazoa</taxon>
        <taxon>Ecdysozoa</taxon>
        <taxon>Nematoda</taxon>
        <taxon>Chromadorea</taxon>
        <taxon>Rhabditida</taxon>
        <taxon>Tylenchina</taxon>
        <taxon>Panagrolaimomorpha</taxon>
        <taxon>Panagrolaimoidea</taxon>
        <taxon>Panagrolaimidae</taxon>
        <taxon>Panagrolaimus</taxon>
    </lineage>
</organism>
<feature type="compositionally biased region" description="Low complexity" evidence="1">
    <location>
        <begin position="187"/>
        <end position="200"/>
    </location>
</feature>
<accession>A0A914Y2X8</accession>
<dbReference type="WBParaSite" id="PSU_v2.g13135.t1">
    <property type="protein sequence ID" value="PSU_v2.g13135.t1"/>
    <property type="gene ID" value="PSU_v2.g13135"/>
</dbReference>
<evidence type="ECO:0000256" key="1">
    <source>
        <dbReference type="SAM" id="MobiDB-lite"/>
    </source>
</evidence>
<sequence>MQWPPPEFEEQKQQEIETIKNNLPVKAHQRQWPPPPPQYVEMPLNDENAPEEEQGNNIVQQQQQQTSTTKTTSSTTTTTTRRFGSQQQQPAQQEQQQPNQQNSTTKGRFGGQQQQQQAAAPQSPTKQVGGKIAGVQSTGGPVPKPTPQKVGKQPESPAPVSAQTSKLQVTKQQTKTIEKAQETAKIPQPVQPVQQQQKSR</sequence>
<reference evidence="3" key="1">
    <citation type="submission" date="2022-11" db="UniProtKB">
        <authorList>
            <consortium name="WormBaseParasite"/>
        </authorList>
    </citation>
    <scope>IDENTIFICATION</scope>
</reference>
<protein>
    <submittedName>
        <fullName evidence="3">Uncharacterized protein</fullName>
    </submittedName>
</protein>